<sequence>MFYSQYILAKRGPLGTIWIAAHLDRKLRKNQIAETDIVSSVRSIINPEAPLALRLSGQLMLGVVRIYGRKVNYLFQDCSEALVKIKQVFRPGTVDLPADAAKAPDATITLPDNYDDLEFFFNPASVGATQGRASVSREHITLADDDDGFEGQFEYNEHLPEEDERLEDDVEVEVFRSQVMEAGVQLEDYDYVHDEYAAPPEEDEDNAAVDDDGFGDDDQEVMPLALDPDLMQEDDVFGPRQSIDGDSIFGGALPLPSIPGSSIAGDRPDDRVPGPASKRRKVERVVVFDRATALSNDQIRAQLRDTRDIVKDSMQLDVDDILSDPETLEASLRSRLMACDVGSKLNDAYRKASTICWGRPEGEARPAREGDDAETATPFAMKFNYADDDDGFSPDGGGFVGADDLNHEMPVDDDTEEQDGEVDWNVNSKLMLEHLTSAFASSGDLPLSLHDLTAGKKKREAARMFYQVLVLNAHEYLSVGQETAYGDVELSKGKAFSTAA</sequence>
<dbReference type="eggNOG" id="KOG1213">
    <property type="taxonomic scope" value="Eukaryota"/>
</dbReference>
<dbReference type="GO" id="GO:0005634">
    <property type="term" value="C:nucleus"/>
    <property type="evidence" value="ECO:0007669"/>
    <property type="project" value="UniProtKB-SubCell"/>
</dbReference>
<dbReference type="Pfam" id="PF04825">
    <property type="entry name" value="Rad21_Rec8_N"/>
    <property type="match status" value="1"/>
</dbReference>
<dbReference type="Pfam" id="PF04824">
    <property type="entry name" value="Rad21_Rec8"/>
    <property type="match status" value="1"/>
</dbReference>
<comment type="similarity">
    <text evidence="2">Belongs to the rad21 family.</text>
</comment>
<dbReference type="PANTHER" id="PTHR12585:SF69">
    <property type="entry name" value="FI11703P"/>
    <property type="match status" value="1"/>
</dbReference>
<dbReference type="Gene3D" id="1.10.10.580">
    <property type="entry name" value="Structural maintenance of chromosome 1. Chain E"/>
    <property type="match status" value="1"/>
</dbReference>
<evidence type="ECO:0000256" key="4">
    <source>
        <dbReference type="SAM" id="MobiDB-lite"/>
    </source>
</evidence>
<accession>A0A1Y5IJV9</accession>
<dbReference type="GO" id="GO:0003682">
    <property type="term" value="F:chromatin binding"/>
    <property type="evidence" value="ECO:0007669"/>
    <property type="project" value="TreeGrafter"/>
</dbReference>
<protein>
    <submittedName>
        <fullName evidence="7">Rad21/Rec8-like family protein</fullName>
    </submittedName>
</protein>
<organism evidence="7">
    <name type="scientific">Ostreococcus tauri</name>
    <name type="common">Marine green alga</name>
    <dbReference type="NCBI Taxonomy" id="70448"/>
    <lineage>
        <taxon>Eukaryota</taxon>
        <taxon>Viridiplantae</taxon>
        <taxon>Chlorophyta</taxon>
        <taxon>Mamiellophyceae</taxon>
        <taxon>Mamiellales</taxon>
        <taxon>Bathycoccaceae</taxon>
        <taxon>Ostreococcus</taxon>
    </lineage>
</organism>
<name>A0A1Y5IJV9_OSTTA</name>
<feature type="domain" description="Rad21/Rec8-like protein C-terminal eukaryotic" evidence="5">
    <location>
        <begin position="447"/>
        <end position="495"/>
    </location>
</feature>
<dbReference type="GO" id="GO:0008278">
    <property type="term" value="C:cohesin complex"/>
    <property type="evidence" value="ECO:0007669"/>
    <property type="project" value="InterPro"/>
</dbReference>
<dbReference type="InterPro" id="IPR006910">
    <property type="entry name" value="Rad21_Rec8_N"/>
</dbReference>
<dbReference type="AlphaFoldDB" id="A0A1Y5IJV9"/>
<evidence type="ECO:0000256" key="1">
    <source>
        <dbReference type="ARBA" id="ARBA00004123"/>
    </source>
</evidence>
<dbReference type="InterPro" id="IPR023093">
    <property type="entry name" value="ScpA-like_C"/>
</dbReference>
<comment type="subcellular location">
    <subcellularLocation>
        <location evidence="1">Nucleus</location>
    </subcellularLocation>
</comment>
<proteinExistence type="inferred from homology"/>
<reference evidence="7" key="1">
    <citation type="submission" date="2017-04" db="EMBL/GenBank/DDBJ databases">
        <title>Population genomics of picophytoplankton unveils novel chromosome hypervariability.</title>
        <authorList>
            <consortium name="DOE Joint Genome Institute"/>
            <person name="Blanc-Mathieu R."/>
            <person name="Krasovec M."/>
            <person name="Hebrard M."/>
            <person name="Yau S."/>
            <person name="Desgranges E."/>
            <person name="Martin J."/>
            <person name="Schackwitz W."/>
            <person name="Kuo A."/>
            <person name="Salin G."/>
            <person name="Donnadieu C."/>
            <person name="Desdevises Y."/>
            <person name="Sanchez-Ferandin S."/>
            <person name="Moreau H."/>
            <person name="Rivals E."/>
            <person name="Grigoriev I.V."/>
            <person name="Grimsley N."/>
            <person name="Eyre-Walker A."/>
            <person name="Piganeau G."/>
        </authorList>
    </citation>
    <scope>NUCLEOTIDE SEQUENCE [LARGE SCALE GENOMIC DNA]</scope>
    <source>
        <strain evidence="7">RCC 1115</strain>
    </source>
</reference>
<evidence type="ECO:0000259" key="5">
    <source>
        <dbReference type="Pfam" id="PF04824"/>
    </source>
</evidence>
<dbReference type="InterPro" id="IPR006909">
    <property type="entry name" value="Rad21/Rec8_C_eu"/>
</dbReference>
<evidence type="ECO:0000256" key="3">
    <source>
        <dbReference type="ARBA" id="ARBA00023242"/>
    </source>
</evidence>
<dbReference type="PANTHER" id="PTHR12585">
    <property type="entry name" value="SCC1 / RAD21 FAMILY MEMBER"/>
    <property type="match status" value="1"/>
</dbReference>
<gene>
    <name evidence="7" type="ORF">BE221DRAFT_189678</name>
</gene>
<dbReference type="InterPro" id="IPR039781">
    <property type="entry name" value="Rad21/Rec8-like"/>
</dbReference>
<dbReference type="InterPro" id="IPR036390">
    <property type="entry name" value="WH_DNA-bd_sf"/>
</dbReference>
<dbReference type="EMBL" id="KZ155774">
    <property type="protein sequence ID" value="OUS48393.1"/>
    <property type="molecule type" value="Genomic_DNA"/>
</dbReference>
<evidence type="ECO:0000313" key="7">
    <source>
        <dbReference type="EMBL" id="OUS48393.1"/>
    </source>
</evidence>
<dbReference type="Proteomes" id="UP000195557">
    <property type="component" value="Unassembled WGS sequence"/>
</dbReference>
<dbReference type="SUPFAM" id="SSF46785">
    <property type="entry name" value="Winged helix' DNA-binding domain"/>
    <property type="match status" value="1"/>
</dbReference>
<evidence type="ECO:0000256" key="2">
    <source>
        <dbReference type="ARBA" id="ARBA00009870"/>
    </source>
</evidence>
<dbReference type="GO" id="GO:0051754">
    <property type="term" value="P:meiotic sister chromatid cohesion, centromeric"/>
    <property type="evidence" value="ECO:0007669"/>
    <property type="project" value="TreeGrafter"/>
</dbReference>
<feature type="region of interest" description="Disordered" evidence="4">
    <location>
        <begin position="248"/>
        <end position="278"/>
    </location>
</feature>
<feature type="domain" description="Rad21/Rec8-like protein N-terminal" evidence="6">
    <location>
        <begin position="1"/>
        <end position="102"/>
    </location>
</feature>
<evidence type="ECO:0000259" key="6">
    <source>
        <dbReference type="Pfam" id="PF04825"/>
    </source>
</evidence>
<keyword evidence="3" id="KW-0539">Nucleus</keyword>